<dbReference type="EMBL" id="ANDB01000022">
    <property type="protein sequence ID" value="EPW15462.1"/>
    <property type="molecule type" value="Genomic_DNA"/>
</dbReference>
<dbReference type="RefSeq" id="WP_001870638.1">
    <property type="nucleotide sequence ID" value="NZ_ANDB01000022.1"/>
</dbReference>
<organism evidence="1 2">
    <name type="scientific">Streptococcus agalactiae CCUG 29376</name>
    <dbReference type="NCBI Taxonomy" id="1105255"/>
    <lineage>
        <taxon>Bacteria</taxon>
        <taxon>Bacillati</taxon>
        <taxon>Bacillota</taxon>
        <taxon>Bacilli</taxon>
        <taxon>Lactobacillales</taxon>
        <taxon>Streptococcaceae</taxon>
        <taxon>Streptococcus</taxon>
    </lineage>
</organism>
<reference evidence="1 2" key="1">
    <citation type="submission" date="2012-10" db="EMBL/GenBank/DDBJ databases">
        <authorList>
            <person name="Zadoks R.N."/>
            <person name="Moroni P."/>
            <person name="Richards V.P."/>
            <person name="Durkin S.A.S."/>
            <person name="Kim M."/>
            <person name="Pavinski Bitar P.D."/>
            <person name="Stanhope M.J."/>
            <person name="Town C.D."/>
            <person name="Venter J.C."/>
        </authorList>
    </citation>
    <scope>NUCLEOTIDE SEQUENCE [LARGE SCALE GENOMIC DNA]</scope>
    <source>
        <strain evidence="1 2">CCUG 29376</strain>
    </source>
</reference>
<sequence>MIAYAGTISGVRLDIATDVEMVAGGDTYLLQVRNGNYLKKPQ</sequence>
<evidence type="ECO:0000313" key="1">
    <source>
        <dbReference type="EMBL" id="EPW15462.1"/>
    </source>
</evidence>
<dbReference type="AlphaFoldDB" id="A0AAV3JLI2"/>
<accession>A0AAV3JLI2</accession>
<name>A0AAV3JLI2_STRAG</name>
<proteinExistence type="predicted"/>
<dbReference type="Proteomes" id="UP000015267">
    <property type="component" value="Unassembled WGS sequence"/>
</dbReference>
<comment type="caution">
    <text evidence="1">The sequence shown here is derived from an EMBL/GenBank/DDBJ whole genome shotgun (WGS) entry which is preliminary data.</text>
</comment>
<evidence type="ECO:0000313" key="2">
    <source>
        <dbReference type="Proteomes" id="UP000015267"/>
    </source>
</evidence>
<protein>
    <submittedName>
        <fullName evidence="1">Uncharacterized protein</fullName>
    </submittedName>
</protein>
<gene>
    <name evidence="1" type="ORF">SAG0055_03100</name>
</gene>